<dbReference type="SUPFAM" id="SSF116960">
    <property type="entry name" value="YfbU-like"/>
    <property type="match status" value="1"/>
</dbReference>
<reference evidence="1 2" key="1">
    <citation type="submission" date="2015-01" db="EMBL/GenBank/DDBJ databases">
        <title>Genome sequences of high lactate-tolerant strain Salinicoccus roseus W12 with industrial interest.</title>
        <authorList>
            <person name="Wang H."/>
            <person name="Yu B."/>
        </authorList>
    </citation>
    <scope>NUCLEOTIDE SEQUENCE [LARGE SCALE GENOMIC DNA]</scope>
    <source>
        <strain evidence="1 2">W12</strain>
    </source>
</reference>
<dbReference type="OrthoDB" id="2388768at2"/>
<comment type="caution">
    <text evidence="1">The sequence shown here is derived from an EMBL/GenBank/DDBJ whole genome shotgun (WGS) entry which is preliminary data.</text>
</comment>
<dbReference type="Gene3D" id="1.10.3190.10">
    <property type="entry name" value="yfbu gene product, domain 2"/>
    <property type="match status" value="1"/>
</dbReference>
<name>A0A0C2DI98_9STAP</name>
<sequence>MGAAYNDVKGLENPVARLMLLNQFKIMSLLDPENHTSYCYYMDILTEGVQKKYAHVMEMISGEEVTTEVAGEVDMILAIFSKIERSMAQLTEGAREELSAGYHVHFTGFDSSSNIEYHHFTYWNFLVRHRETEMQNTADDTYNLSLHHYRQMMLNYKPYEYMDLLSFDEIRNVCIGKGNEMEMLRPKNLNIVEVGSLQPLQVVKESGLGTKE</sequence>
<dbReference type="InterPro" id="IPR023145">
    <property type="entry name" value="YfbU_helix-hairpin_sf"/>
</dbReference>
<gene>
    <name evidence="1" type="ORF">SN16_12380</name>
</gene>
<dbReference type="InterPro" id="IPR005587">
    <property type="entry name" value="UPF0304_YfbU"/>
</dbReference>
<dbReference type="AlphaFoldDB" id="A0A0C2DI98"/>
<dbReference type="Gene3D" id="1.10.287.680">
    <property type="entry name" value="Helix hairpin bin"/>
    <property type="match status" value="1"/>
</dbReference>
<organism evidence="1 2">
    <name type="scientific">Salinicoccus roseus</name>
    <dbReference type="NCBI Taxonomy" id="45670"/>
    <lineage>
        <taxon>Bacteria</taxon>
        <taxon>Bacillati</taxon>
        <taxon>Bacillota</taxon>
        <taxon>Bacilli</taxon>
        <taxon>Bacillales</taxon>
        <taxon>Staphylococcaceae</taxon>
        <taxon>Salinicoccus</taxon>
    </lineage>
</organism>
<dbReference type="Proteomes" id="UP000031546">
    <property type="component" value="Unassembled WGS sequence"/>
</dbReference>
<accession>A0A0C2DI98</accession>
<proteinExistence type="predicted"/>
<dbReference type="EMBL" id="JXII01000011">
    <property type="protein sequence ID" value="KIH69708.1"/>
    <property type="molecule type" value="Genomic_DNA"/>
</dbReference>
<evidence type="ECO:0000313" key="1">
    <source>
        <dbReference type="EMBL" id="KIH69708.1"/>
    </source>
</evidence>
<evidence type="ECO:0000313" key="2">
    <source>
        <dbReference type="Proteomes" id="UP000031546"/>
    </source>
</evidence>
<dbReference type="InterPro" id="IPR023146">
    <property type="entry name" value="YfbU_alpha-helical_sf"/>
</dbReference>
<dbReference type="Pfam" id="PF03887">
    <property type="entry name" value="YfbU"/>
    <property type="match status" value="1"/>
</dbReference>
<protein>
    <submittedName>
        <fullName evidence="1">Uncharacterized protein</fullName>
    </submittedName>
</protein>